<gene>
    <name evidence="5" type="ORF">EC973_003000</name>
</gene>
<dbReference type="InterPro" id="IPR050327">
    <property type="entry name" value="Proton-linked_MCT"/>
</dbReference>
<evidence type="ECO:0000256" key="3">
    <source>
        <dbReference type="SAM" id="MobiDB-lite"/>
    </source>
</evidence>
<feature type="transmembrane region" description="Helical" evidence="4">
    <location>
        <begin position="144"/>
        <end position="165"/>
    </location>
</feature>
<feature type="transmembrane region" description="Helical" evidence="4">
    <location>
        <begin position="171"/>
        <end position="190"/>
    </location>
</feature>
<feature type="region of interest" description="Disordered" evidence="3">
    <location>
        <begin position="1"/>
        <end position="29"/>
    </location>
</feature>
<keyword evidence="4" id="KW-0472">Membrane</keyword>
<evidence type="ECO:0000256" key="1">
    <source>
        <dbReference type="ARBA" id="ARBA00004141"/>
    </source>
</evidence>
<feature type="transmembrane region" description="Helical" evidence="4">
    <location>
        <begin position="309"/>
        <end position="334"/>
    </location>
</feature>
<keyword evidence="6" id="KW-1185">Reference proteome</keyword>
<comment type="similarity">
    <text evidence="2">Belongs to the major facilitator superfamily. Monocarboxylate porter (TC 2.A.1.13) family.</text>
</comment>
<evidence type="ECO:0000256" key="2">
    <source>
        <dbReference type="ARBA" id="ARBA00006727"/>
    </source>
</evidence>
<dbReference type="OrthoDB" id="6499973at2759"/>
<feature type="transmembrane region" description="Helical" evidence="4">
    <location>
        <begin position="282"/>
        <end position="303"/>
    </location>
</feature>
<dbReference type="SUPFAM" id="SSF103473">
    <property type="entry name" value="MFS general substrate transporter"/>
    <property type="match status" value="1"/>
</dbReference>
<evidence type="ECO:0008006" key="7">
    <source>
        <dbReference type="Google" id="ProtNLM"/>
    </source>
</evidence>
<reference evidence="5" key="1">
    <citation type="submission" date="2020-01" db="EMBL/GenBank/DDBJ databases">
        <title>Genome Sequencing of Three Apophysomyces-Like Fungal Strains Confirms a Novel Fungal Genus in the Mucoromycota with divergent Burkholderia-like Endosymbiotic Bacteria.</title>
        <authorList>
            <person name="Stajich J.E."/>
            <person name="Macias A.M."/>
            <person name="Carter-House D."/>
            <person name="Lovett B."/>
            <person name="Kasson L.R."/>
            <person name="Berry K."/>
            <person name="Grigoriev I."/>
            <person name="Chang Y."/>
            <person name="Spatafora J."/>
            <person name="Kasson M.T."/>
        </authorList>
    </citation>
    <scope>NUCLEOTIDE SEQUENCE</scope>
    <source>
        <strain evidence="5">NRRL A-21654</strain>
    </source>
</reference>
<protein>
    <recommendedName>
        <fullName evidence="7">Major facilitator superfamily (MFS) profile domain-containing protein</fullName>
    </recommendedName>
</protein>
<evidence type="ECO:0000313" key="5">
    <source>
        <dbReference type="EMBL" id="KAF7730055.1"/>
    </source>
</evidence>
<organism evidence="5 6">
    <name type="scientific">Apophysomyces ossiformis</name>
    <dbReference type="NCBI Taxonomy" id="679940"/>
    <lineage>
        <taxon>Eukaryota</taxon>
        <taxon>Fungi</taxon>
        <taxon>Fungi incertae sedis</taxon>
        <taxon>Mucoromycota</taxon>
        <taxon>Mucoromycotina</taxon>
        <taxon>Mucoromycetes</taxon>
        <taxon>Mucorales</taxon>
        <taxon>Mucorineae</taxon>
        <taxon>Mucoraceae</taxon>
        <taxon>Apophysomyces</taxon>
    </lineage>
</organism>
<accession>A0A8H7BQS5</accession>
<dbReference type="InterPro" id="IPR011701">
    <property type="entry name" value="MFS"/>
</dbReference>
<feature type="transmembrane region" description="Helical" evidence="4">
    <location>
        <begin position="111"/>
        <end position="132"/>
    </location>
</feature>
<evidence type="ECO:0000313" key="6">
    <source>
        <dbReference type="Proteomes" id="UP000605846"/>
    </source>
</evidence>
<sequence>MALSEKKEQVDLSTDEDHLSDKPYKTEGWREPPDGGRAWLVLFGCFCVRKYMHEQNDQQGYGYTLGIYLRYYNTVMFVDKMTELSWVVSLWLALSNIVGPFYGFFAAKVGYKWMLCAAVVFNTAAMMLASVAHEIWHLYLTQGVLAGIGASLVWFPCISAAQQWFSKRRGLGVGLAISGSGCGGLVFSNVVQAAMDSLGIQWALRIVGFICFVLLCICAATVRPLNRASTENMKAFNLAPFAYAKHLHLSPWIGTNISAILAGVMIIGKISTGFIGDYIGRANMNFICITMTGILCLAIWLPATTAAQVWVFAALFGYFGGGYMTSVPAVLAQIVGLEDIETANGLLFFAWFFGGLFGSPICSALINVDGTEETYSYAIIFGGVLMIVAGLLAWTVRVLRGGWSPLAKV</sequence>
<evidence type="ECO:0000256" key="4">
    <source>
        <dbReference type="SAM" id="Phobius"/>
    </source>
</evidence>
<feature type="transmembrane region" description="Helical" evidence="4">
    <location>
        <begin position="346"/>
        <end position="368"/>
    </location>
</feature>
<dbReference type="Pfam" id="PF07690">
    <property type="entry name" value="MFS_1"/>
    <property type="match status" value="2"/>
</dbReference>
<keyword evidence="4" id="KW-1133">Transmembrane helix</keyword>
<feature type="transmembrane region" description="Helical" evidence="4">
    <location>
        <begin position="249"/>
        <end position="270"/>
    </location>
</feature>
<dbReference type="EMBL" id="JABAYA010000019">
    <property type="protein sequence ID" value="KAF7730055.1"/>
    <property type="molecule type" value="Genomic_DNA"/>
</dbReference>
<dbReference type="Gene3D" id="1.20.1250.20">
    <property type="entry name" value="MFS general substrate transporter like domains"/>
    <property type="match status" value="2"/>
</dbReference>
<dbReference type="InterPro" id="IPR036259">
    <property type="entry name" value="MFS_trans_sf"/>
</dbReference>
<dbReference type="Proteomes" id="UP000605846">
    <property type="component" value="Unassembled WGS sequence"/>
</dbReference>
<dbReference type="GO" id="GO:0016020">
    <property type="term" value="C:membrane"/>
    <property type="evidence" value="ECO:0007669"/>
    <property type="project" value="UniProtKB-SubCell"/>
</dbReference>
<feature type="transmembrane region" description="Helical" evidence="4">
    <location>
        <begin position="374"/>
        <end position="396"/>
    </location>
</feature>
<dbReference type="PANTHER" id="PTHR11360:SF284">
    <property type="entry name" value="EG:103B4.3 PROTEIN-RELATED"/>
    <property type="match status" value="1"/>
</dbReference>
<dbReference type="GO" id="GO:0022857">
    <property type="term" value="F:transmembrane transporter activity"/>
    <property type="evidence" value="ECO:0007669"/>
    <property type="project" value="InterPro"/>
</dbReference>
<dbReference type="PANTHER" id="PTHR11360">
    <property type="entry name" value="MONOCARBOXYLATE TRANSPORTER"/>
    <property type="match status" value="1"/>
</dbReference>
<name>A0A8H7BQS5_9FUNG</name>
<keyword evidence="4" id="KW-0812">Transmembrane</keyword>
<dbReference type="AlphaFoldDB" id="A0A8H7BQS5"/>
<proteinExistence type="inferred from homology"/>
<comment type="subcellular location">
    <subcellularLocation>
        <location evidence="1">Membrane</location>
        <topology evidence="1">Multi-pass membrane protein</topology>
    </subcellularLocation>
</comment>
<feature type="transmembrane region" description="Helical" evidence="4">
    <location>
        <begin position="84"/>
        <end position="105"/>
    </location>
</feature>
<feature type="transmembrane region" description="Helical" evidence="4">
    <location>
        <begin position="202"/>
        <end position="222"/>
    </location>
</feature>
<comment type="caution">
    <text evidence="5">The sequence shown here is derived from an EMBL/GenBank/DDBJ whole genome shotgun (WGS) entry which is preliminary data.</text>
</comment>